<evidence type="ECO:0000313" key="1">
    <source>
        <dbReference type="EMBL" id="MSB21947.1"/>
    </source>
</evidence>
<sequence length="52" mass="5744">MDRRKVPTFVAIREGKISTKKTSLANRQAGEKANILSLLIQAAPKNCLSIMM</sequence>
<comment type="caution">
    <text evidence="1">The sequence shown here is derived from an EMBL/GenBank/DDBJ whole genome shotgun (WGS) entry which is preliminary data.</text>
</comment>
<evidence type="ECO:0000313" key="2">
    <source>
        <dbReference type="Proteomes" id="UP000434475"/>
    </source>
</evidence>
<gene>
    <name evidence="1" type="ORF">GKE97_20935</name>
</gene>
<protein>
    <submittedName>
        <fullName evidence="1">Uncharacterized protein</fullName>
    </submittedName>
</protein>
<name>A0A6I2RE68_FLAPL</name>
<dbReference type="EMBL" id="WKPR01000030">
    <property type="protein sequence ID" value="MSB21947.1"/>
    <property type="molecule type" value="Genomic_DNA"/>
</dbReference>
<dbReference type="RefSeq" id="WP_157954814.1">
    <property type="nucleotide sequence ID" value="NZ_JAQLWY010000042.1"/>
</dbReference>
<dbReference type="AlphaFoldDB" id="A0A6I2RE68"/>
<accession>A0A6I2RE68</accession>
<reference evidence="1 2" key="1">
    <citation type="journal article" date="2019" name="Nat. Med.">
        <title>A library of human gut bacterial isolates paired with longitudinal multiomics data enables mechanistic microbiome research.</title>
        <authorList>
            <person name="Poyet M."/>
            <person name="Groussin M."/>
            <person name="Gibbons S.M."/>
            <person name="Avila-Pacheco J."/>
            <person name="Jiang X."/>
            <person name="Kearney S.M."/>
            <person name="Perrotta A.R."/>
            <person name="Berdy B."/>
            <person name="Zhao S."/>
            <person name="Lieberman T.D."/>
            <person name="Swanson P.K."/>
            <person name="Smith M."/>
            <person name="Roesemann S."/>
            <person name="Alexander J.E."/>
            <person name="Rich S.A."/>
            <person name="Livny J."/>
            <person name="Vlamakis H."/>
            <person name="Clish C."/>
            <person name="Bullock K."/>
            <person name="Deik A."/>
            <person name="Scott J."/>
            <person name="Pierce K.A."/>
            <person name="Xavier R.J."/>
            <person name="Alm E.J."/>
        </authorList>
    </citation>
    <scope>NUCLEOTIDE SEQUENCE [LARGE SCALE GENOMIC DNA]</scope>
    <source>
        <strain evidence="1 2">BIOML-A2</strain>
    </source>
</reference>
<dbReference type="Proteomes" id="UP000434475">
    <property type="component" value="Unassembled WGS sequence"/>
</dbReference>
<organism evidence="1 2">
    <name type="scientific">Flavonifractor plautii</name>
    <name type="common">Fusobacterium plautii</name>
    <dbReference type="NCBI Taxonomy" id="292800"/>
    <lineage>
        <taxon>Bacteria</taxon>
        <taxon>Bacillati</taxon>
        <taxon>Bacillota</taxon>
        <taxon>Clostridia</taxon>
        <taxon>Eubacteriales</taxon>
        <taxon>Oscillospiraceae</taxon>
        <taxon>Flavonifractor</taxon>
    </lineage>
</organism>
<proteinExistence type="predicted"/>